<reference evidence="3" key="1">
    <citation type="submission" date="2020-05" db="EMBL/GenBank/DDBJ databases">
        <authorList>
            <person name="Chiriac C."/>
            <person name="Salcher M."/>
            <person name="Ghai R."/>
            <person name="Kavagutti S V."/>
        </authorList>
    </citation>
    <scope>NUCLEOTIDE SEQUENCE</scope>
</reference>
<keyword evidence="2" id="KW-0472">Membrane</keyword>
<dbReference type="EMBL" id="CAEZSR010000119">
    <property type="protein sequence ID" value="CAB4575640.1"/>
    <property type="molecule type" value="Genomic_DNA"/>
</dbReference>
<dbReference type="AlphaFoldDB" id="A0A6J6EGG5"/>
<feature type="compositionally biased region" description="Polar residues" evidence="1">
    <location>
        <begin position="133"/>
        <end position="151"/>
    </location>
</feature>
<keyword evidence="2" id="KW-0812">Transmembrane</keyword>
<gene>
    <name evidence="3" type="ORF">UFOPK1493_02693</name>
</gene>
<evidence type="ECO:0000313" key="3">
    <source>
        <dbReference type="EMBL" id="CAB4575640.1"/>
    </source>
</evidence>
<sequence length="151" mass="16081">MNPMTERRWDIPAIRAGASVCLMFGIPFSLLGQWASGNDNGGLAALFVLCALGGFVLGAGVAAWVQTVDLPLKHAMVTASGTYLVAQTVFIAIRLLRGDDVNFFSALFNLTAVLFAGSIGGALGMYLRRQGMRPSTQRRSTNGSVSQEDRP</sequence>
<feature type="transmembrane region" description="Helical" evidence="2">
    <location>
        <begin position="77"/>
        <end position="97"/>
    </location>
</feature>
<feature type="transmembrane region" description="Helical" evidence="2">
    <location>
        <begin position="43"/>
        <end position="65"/>
    </location>
</feature>
<evidence type="ECO:0000256" key="2">
    <source>
        <dbReference type="SAM" id="Phobius"/>
    </source>
</evidence>
<keyword evidence="2" id="KW-1133">Transmembrane helix</keyword>
<feature type="transmembrane region" description="Helical" evidence="2">
    <location>
        <begin position="12"/>
        <end position="31"/>
    </location>
</feature>
<feature type="transmembrane region" description="Helical" evidence="2">
    <location>
        <begin position="103"/>
        <end position="127"/>
    </location>
</feature>
<organism evidence="3">
    <name type="scientific">freshwater metagenome</name>
    <dbReference type="NCBI Taxonomy" id="449393"/>
    <lineage>
        <taxon>unclassified sequences</taxon>
        <taxon>metagenomes</taxon>
        <taxon>ecological metagenomes</taxon>
    </lineage>
</organism>
<evidence type="ECO:0000256" key="1">
    <source>
        <dbReference type="SAM" id="MobiDB-lite"/>
    </source>
</evidence>
<name>A0A6J6EGG5_9ZZZZ</name>
<accession>A0A6J6EGG5</accession>
<proteinExistence type="predicted"/>
<feature type="region of interest" description="Disordered" evidence="1">
    <location>
        <begin position="132"/>
        <end position="151"/>
    </location>
</feature>
<protein>
    <submittedName>
        <fullName evidence="3">Unannotated protein</fullName>
    </submittedName>
</protein>